<dbReference type="Proteomes" id="UP001202717">
    <property type="component" value="Chromosome"/>
</dbReference>
<dbReference type="EMBL" id="CP116221">
    <property type="protein sequence ID" value="WCO02461.1"/>
    <property type="molecule type" value="Genomic_DNA"/>
</dbReference>
<dbReference type="InterPro" id="IPR007346">
    <property type="entry name" value="Endonuclease-I"/>
</dbReference>
<proteinExistence type="inferred from homology"/>
<evidence type="ECO:0000256" key="1">
    <source>
        <dbReference type="ARBA" id="ARBA00006429"/>
    </source>
</evidence>
<dbReference type="NCBIfam" id="TIGR04183">
    <property type="entry name" value="Por_Secre_tail"/>
    <property type="match status" value="1"/>
</dbReference>
<dbReference type="Pfam" id="PF18962">
    <property type="entry name" value="Por_Secre_tail"/>
    <property type="match status" value="1"/>
</dbReference>
<name>A0ABY7S1X8_9FLAO</name>
<dbReference type="PANTHER" id="PTHR33607:SF2">
    <property type="entry name" value="ENDONUCLEASE-1"/>
    <property type="match status" value="1"/>
</dbReference>
<evidence type="ECO:0000256" key="3">
    <source>
        <dbReference type="ARBA" id="ARBA00022729"/>
    </source>
</evidence>
<evidence type="ECO:0000313" key="6">
    <source>
        <dbReference type="EMBL" id="WCO02461.1"/>
    </source>
</evidence>
<organism evidence="6 7">
    <name type="scientific">Psychroserpens ponticola</name>
    <dbReference type="NCBI Taxonomy" id="2932268"/>
    <lineage>
        <taxon>Bacteria</taxon>
        <taxon>Pseudomonadati</taxon>
        <taxon>Bacteroidota</taxon>
        <taxon>Flavobacteriia</taxon>
        <taxon>Flavobacteriales</taxon>
        <taxon>Flavobacteriaceae</taxon>
        <taxon>Psychroserpens</taxon>
    </lineage>
</organism>
<evidence type="ECO:0000256" key="2">
    <source>
        <dbReference type="ARBA" id="ARBA00022722"/>
    </source>
</evidence>
<accession>A0ABY7S1X8</accession>
<dbReference type="InterPro" id="IPR038081">
    <property type="entry name" value="CalX-like_sf"/>
</dbReference>
<protein>
    <submittedName>
        <fullName evidence="6">Endonuclease</fullName>
    </submittedName>
</protein>
<dbReference type="InterPro" id="IPR044925">
    <property type="entry name" value="His-Me_finger_sf"/>
</dbReference>
<keyword evidence="2" id="KW-0540">Nuclease</keyword>
<keyword evidence="3" id="KW-0732">Signal</keyword>
<comment type="similarity">
    <text evidence="1">Belongs to the EndA/NucM nuclease family.</text>
</comment>
<sequence length="674" mass="75363">MKSFILFIFLAIMVNPLFSQVVINELDCDTSFEGDNFDKHEFLELLSDTPNFPLDGYVVVFFNGSTSGGNSSYFTVDLDGYVTDINGLLLIGSNSVSPVPQYLIGENVIQNGADAVAIYQGSFFDFPEETVATIDNLVDVLLYDTSDSDDIDMIDIFNDDPRFANIQQINEGSANNSNSIQRFVDTEGIVTYTSTTPTPRALNDGSGVMLNGISMSIAQEQYDEFDTFDITFTSEVPVLEELNFNILLDNFGFNTTDFTGNTSITIPLNQTTATTTITLVDDSDDEGDELTNIRFESLPSQYLALNNNLILRIVDNDFTMAGFGTPLEPTYGNVASTQPNGYYDSLDGLADDELRQALQDIIADPSVVRAQTYADVLDILVEADENPLHSNQVWLVYKEIGRSKLDVQTNSDNFEKWNREHTYPRSRGNFGDIEGDDIADGRDVFWTTKADSTRHGNSDAHALRPADAIENSTRNNKNYGDPAFGAYDGPVATSGSFYGDVARSVLYMAIRYNNLSVLSGYPVIPSDIEDYPGELGDLEILLDWHRNDPPDDYEMNRNNVVYTWQFNRNPFIDQPDLVEYIWGTQVGMDWDQQLSVSEFDMTSITVFPNPTSNRVFIKGLKNETKIEVLSIEGRKIKTFNLQNDAFIDLELSSGIYLLNLYSNNKQVVKKIIIN</sequence>
<dbReference type="SUPFAM" id="SSF54060">
    <property type="entry name" value="His-Me finger endonucleases"/>
    <property type="match status" value="1"/>
</dbReference>
<dbReference type="SUPFAM" id="SSF141072">
    <property type="entry name" value="CalX-like"/>
    <property type="match status" value="1"/>
</dbReference>
<dbReference type="InterPro" id="IPR026444">
    <property type="entry name" value="Secre_tail"/>
</dbReference>
<dbReference type="RefSeq" id="WP_249995230.1">
    <property type="nucleotide sequence ID" value="NZ_CP116221.1"/>
</dbReference>
<dbReference type="GO" id="GO:0004519">
    <property type="term" value="F:endonuclease activity"/>
    <property type="evidence" value="ECO:0007669"/>
    <property type="project" value="UniProtKB-KW"/>
</dbReference>
<gene>
    <name evidence="6" type="ORF">MUN68_002970</name>
</gene>
<keyword evidence="4" id="KW-0378">Hydrolase</keyword>
<dbReference type="PANTHER" id="PTHR33607">
    <property type="entry name" value="ENDONUCLEASE-1"/>
    <property type="match status" value="1"/>
</dbReference>
<keyword evidence="7" id="KW-1185">Reference proteome</keyword>
<dbReference type="Pfam" id="PF04231">
    <property type="entry name" value="Endonuclease_1"/>
    <property type="match status" value="1"/>
</dbReference>
<evidence type="ECO:0000313" key="7">
    <source>
        <dbReference type="Proteomes" id="UP001202717"/>
    </source>
</evidence>
<keyword evidence="6" id="KW-0255">Endonuclease</keyword>
<evidence type="ECO:0000259" key="5">
    <source>
        <dbReference type="Pfam" id="PF18962"/>
    </source>
</evidence>
<evidence type="ECO:0000256" key="4">
    <source>
        <dbReference type="ARBA" id="ARBA00022801"/>
    </source>
</evidence>
<reference evidence="6 7" key="1">
    <citation type="submission" date="2023-01" db="EMBL/GenBank/DDBJ databases">
        <title>Psychroserpens ponticola sp. nov., isolated from seawater.</title>
        <authorList>
            <person name="Kristyanto S."/>
            <person name="Jung J."/>
            <person name="Kim J.M."/>
            <person name="Jeon C.O."/>
        </authorList>
    </citation>
    <scope>NUCLEOTIDE SEQUENCE [LARGE SCALE GENOMIC DNA]</scope>
    <source>
        <strain evidence="6 7">MSW6</strain>
    </source>
</reference>
<feature type="domain" description="Secretion system C-terminal sorting" evidence="5">
    <location>
        <begin position="606"/>
        <end position="673"/>
    </location>
</feature>